<dbReference type="AlphaFoldDB" id="A0A2C9M0I4"/>
<dbReference type="SUPFAM" id="SSF51735">
    <property type="entry name" value="NAD(P)-binding Rossmann-fold domains"/>
    <property type="match status" value="1"/>
</dbReference>
<dbReference type="STRING" id="6526.A0A2C9M0I4"/>
<dbReference type="PROSITE" id="PS00061">
    <property type="entry name" value="ADH_SHORT"/>
    <property type="match status" value="1"/>
</dbReference>
<proteinExistence type="inferred from homology"/>
<evidence type="ECO:0000256" key="5">
    <source>
        <dbReference type="RuleBase" id="RU000363"/>
    </source>
</evidence>
<dbReference type="EnsemblMetazoa" id="BGLB037124-RA">
    <property type="protein sequence ID" value="BGLB037124-PA"/>
    <property type="gene ID" value="BGLB037124"/>
</dbReference>
<dbReference type="VEuPathDB" id="VectorBase:BGLB037124"/>
<dbReference type="OrthoDB" id="417891at2759"/>
<dbReference type="InterPro" id="IPR050259">
    <property type="entry name" value="SDR"/>
</dbReference>
<protein>
    <recommendedName>
        <fullName evidence="2">3-oxoacyl-[acyl-carrier-protein] reductase</fullName>
        <ecNumber evidence="2">1.1.1.100</ecNumber>
    </recommendedName>
</protein>
<dbReference type="InterPro" id="IPR036291">
    <property type="entry name" value="NAD(P)-bd_dom_sf"/>
</dbReference>
<dbReference type="Gene3D" id="3.40.50.720">
    <property type="entry name" value="NAD(P)-binding Rossmann-like Domain"/>
    <property type="match status" value="1"/>
</dbReference>
<dbReference type="PRINTS" id="PR00080">
    <property type="entry name" value="SDRFAMILY"/>
</dbReference>
<name>A0A2C9M0I4_BIOGL</name>
<dbReference type="EC" id="1.1.1.100" evidence="2"/>
<accession>A0A2C9M0I4</accession>
<comment type="similarity">
    <text evidence="1 5">Belongs to the short-chain dehydrogenases/reductases (SDR) family.</text>
</comment>
<dbReference type="Proteomes" id="UP000076420">
    <property type="component" value="Unassembled WGS sequence"/>
</dbReference>
<dbReference type="PRINTS" id="PR00081">
    <property type="entry name" value="GDHRDH"/>
</dbReference>
<dbReference type="InterPro" id="IPR020904">
    <property type="entry name" value="Sc_DH/Rdtase_CS"/>
</dbReference>
<gene>
    <name evidence="6" type="primary">106066248</name>
</gene>
<keyword evidence="3" id="KW-0560">Oxidoreductase</keyword>
<dbReference type="PANTHER" id="PTHR42879:SF2">
    <property type="entry name" value="3-OXOACYL-[ACYL-CARRIER-PROTEIN] REDUCTASE FABG"/>
    <property type="match status" value="1"/>
</dbReference>
<dbReference type="Pfam" id="PF00106">
    <property type="entry name" value="adh_short"/>
    <property type="match status" value="1"/>
</dbReference>
<dbReference type="KEGG" id="bgt:106066248"/>
<evidence type="ECO:0000313" key="7">
    <source>
        <dbReference type="Proteomes" id="UP000076420"/>
    </source>
</evidence>
<evidence type="ECO:0000256" key="1">
    <source>
        <dbReference type="ARBA" id="ARBA00006484"/>
    </source>
</evidence>
<organism evidence="6 7">
    <name type="scientific">Biomphalaria glabrata</name>
    <name type="common">Bloodfluke planorb</name>
    <name type="synonym">Freshwater snail</name>
    <dbReference type="NCBI Taxonomy" id="6526"/>
    <lineage>
        <taxon>Eukaryota</taxon>
        <taxon>Metazoa</taxon>
        <taxon>Spiralia</taxon>
        <taxon>Lophotrochozoa</taxon>
        <taxon>Mollusca</taxon>
        <taxon>Gastropoda</taxon>
        <taxon>Heterobranchia</taxon>
        <taxon>Euthyneura</taxon>
        <taxon>Panpulmonata</taxon>
        <taxon>Hygrophila</taxon>
        <taxon>Lymnaeoidea</taxon>
        <taxon>Planorbidae</taxon>
        <taxon>Biomphalaria</taxon>
    </lineage>
</organism>
<dbReference type="PANTHER" id="PTHR42879">
    <property type="entry name" value="3-OXOACYL-(ACYL-CARRIER-PROTEIN) REDUCTASE"/>
    <property type="match status" value="1"/>
</dbReference>
<dbReference type="GO" id="GO:0004316">
    <property type="term" value="F:3-oxoacyl-[acyl-carrier-protein] reductase (NADPH) activity"/>
    <property type="evidence" value="ECO:0007669"/>
    <property type="project" value="UniProtKB-EC"/>
</dbReference>
<dbReference type="VEuPathDB" id="VectorBase:BGLAX_034432"/>
<dbReference type="GO" id="GO:0032787">
    <property type="term" value="P:monocarboxylic acid metabolic process"/>
    <property type="evidence" value="ECO:0007669"/>
    <property type="project" value="UniProtKB-ARBA"/>
</dbReference>
<dbReference type="FunFam" id="3.40.50.720:FF:000084">
    <property type="entry name" value="Short-chain dehydrogenase reductase"/>
    <property type="match status" value="1"/>
</dbReference>
<comment type="catalytic activity">
    <reaction evidence="4">
        <text>a (3R)-hydroxyacyl-[ACP] + NADP(+) = a 3-oxoacyl-[ACP] + NADPH + H(+)</text>
        <dbReference type="Rhea" id="RHEA:17397"/>
        <dbReference type="Rhea" id="RHEA-COMP:9916"/>
        <dbReference type="Rhea" id="RHEA-COMP:9945"/>
        <dbReference type="ChEBI" id="CHEBI:15378"/>
        <dbReference type="ChEBI" id="CHEBI:57783"/>
        <dbReference type="ChEBI" id="CHEBI:58349"/>
        <dbReference type="ChEBI" id="CHEBI:78776"/>
        <dbReference type="ChEBI" id="CHEBI:78827"/>
        <dbReference type="EC" id="1.1.1.100"/>
    </reaction>
</comment>
<evidence type="ECO:0000313" key="6">
    <source>
        <dbReference type="EnsemblMetazoa" id="BGLB037124-PA"/>
    </source>
</evidence>
<evidence type="ECO:0000256" key="3">
    <source>
        <dbReference type="ARBA" id="ARBA00023002"/>
    </source>
</evidence>
<dbReference type="InterPro" id="IPR002347">
    <property type="entry name" value="SDR_fam"/>
</dbReference>
<reference evidence="6" key="1">
    <citation type="submission" date="2020-05" db="UniProtKB">
        <authorList>
            <consortium name="EnsemblMetazoa"/>
        </authorList>
    </citation>
    <scope>IDENTIFICATION</scope>
    <source>
        <strain evidence="6">BB02</strain>
    </source>
</reference>
<sequence length="266" mass="28114">MSESLSGKVALVTGSTSGIGLGIAHCLASKGCSVILTGLIDETLVSKLLAEFQGNTSYRGKFQFIASDFLEVEKVEKLSQEVLALYPDGVDILVNNAGVPGRGLIENLTTKVWQDTLAVNLTAPFVLTRTFFPLMKKRGWGRIINMSSQMGQLGELGKLAYCSSKSALIGFSRVVALEGAQHGVTCNAVCPGFVDAPMCHSFITQVATQQGLSFEDIKNDFLKDGTPIGRLIPISEVAGLVTFLCSDVASSITGSPIAIDGGYAAR</sequence>
<evidence type="ECO:0000256" key="2">
    <source>
        <dbReference type="ARBA" id="ARBA00012948"/>
    </source>
</evidence>
<evidence type="ECO:0000256" key="4">
    <source>
        <dbReference type="ARBA" id="ARBA00048508"/>
    </source>
</evidence>